<dbReference type="PROSITE" id="PS00444">
    <property type="entry name" value="POLYPRENYL_SYNTHASE_2"/>
    <property type="match status" value="1"/>
</dbReference>
<dbReference type="InterPro" id="IPR033749">
    <property type="entry name" value="Polyprenyl_synt_CS"/>
</dbReference>
<evidence type="ECO:0000256" key="6">
    <source>
        <dbReference type="ARBA" id="ARBA00023229"/>
    </source>
</evidence>
<dbReference type="PANTHER" id="PTHR12001:SF69">
    <property type="entry name" value="ALL TRANS-POLYPRENYL-DIPHOSPHATE SYNTHASE PDSS1"/>
    <property type="match status" value="1"/>
</dbReference>
<organism evidence="8 9">
    <name type="scientific">Powellomyces hirtus</name>
    <dbReference type="NCBI Taxonomy" id="109895"/>
    <lineage>
        <taxon>Eukaryota</taxon>
        <taxon>Fungi</taxon>
        <taxon>Fungi incertae sedis</taxon>
        <taxon>Chytridiomycota</taxon>
        <taxon>Chytridiomycota incertae sedis</taxon>
        <taxon>Chytridiomycetes</taxon>
        <taxon>Spizellomycetales</taxon>
        <taxon>Powellomycetaceae</taxon>
        <taxon>Powellomyces</taxon>
    </lineage>
</organism>
<dbReference type="GO" id="GO:0046872">
    <property type="term" value="F:metal ion binding"/>
    <property type="evidence" value="ECO:0007669"/>
    <property type="project" value="UniProtKB-KW"/>
</dbReference>
<gene>
    <name evidence="8" type="ORF">PhCBS80983_g06303</name>
</gene>
<evidence type="ECO:0000313" key="8">
    <source>
        <dbReference type="EMBL" id="TPX53376.1"/>
    </source>
</evidence>
<accession>A0A507DPG1</accession>
<sequence>MLSNIARRPSCAFFYRRTVSISYARLASSSTVTSRKDDLQPPPEGWLSSKVSNLQQSAVKSALKSSLGAPVPTSPEWTRAVTAGEHLVEHAAAKTTTGVGKGGVINPRELLGSDLTVLTDTIRRLLGSGHPVLTTISNYYFHAGGKHVRPLIVLLMSQATSIAPKSTTSGQAETVDVDAVVSAATSRVDFTSTDGDSRPVNENILATQRRLAEITEMIHTASLLHDDVIDLASTRRSQPSANAEFGNKMAVLAGDFLLARASVALARLQNLQVVELLATVISDLVEGEFMQLRNSALSSSQQQEKSWLQHVRGIVPLTSTATASADLTDNLNTKFEYYMEKTYLKTASLIAKSARAAAVLGNATPDVADAAYAYGKNLGLAFQLVDDLLDFTTSADKFGKPVNADLTLGLATAPVLYAAQEHPDLLPLIERNFNAQGDVEKARTSVLNSDGLPRTRLLAAQYCKHAVDALSALPPSPARTALIDLTEAVLTRTK</sequence>
<comment type="similarity">
    <text evidence="2 7">Belongs to the FPP/GGPP synthase family.</text>
</comment>
<evidence type="ECO:0000256" key="4">
    <source>
        <dbReference type="ARBA" id="ARBA00022723"/>
    </source>
</evidence>
<dbReference type="SFLD" id="SFLDS00005">
    <property type="entry name" value="Isoprenoid_Synthase_Type_I"/>
    <property type="match status" value="1"/>
</dbReference>
<evidence type="ECO:0000256" key="3">
    <source>
        <dbReference type="ARBA" id="ARBA00022679"/>
    </source>
</evidence>
<evidence type="ECO:0000256" key="1">
    <source>
        <dbReference type="ARBA" id="ARBA00001946"/>
    </source>
</evidence>
<dbReference type="Proteomes" id="UP000318582">
    <property type="component" value="Unassembled WGS sequence"/>
</dbReference>
<evidence type="ECO:0000256" key="2">
    <source>
        <dbReference type="ARBA" id="ARBA00006706"/>
    </source>
</evidence>
<keyword evidence="3 7" id="KW-0808">Transferase</keyword>
<dbReference type="InterPro" id="IPR008949">
    <property type="entry name" value="Isoprenoid_synthase_dom_sf"/>
</dbReference>
<keyword evidence="9" id="KW-1185">Reference proteome</keyword>
<dbReference type="GO" id="GO:1990234">
    <property type="term" value="C:transferase complex"/>
    <property type="evidence" value="ECO:0007669"/>
    <property type="project" value="TreeGrafter"/>
</dbReference>
<dbReference type="GO" id="GO:0004659">
    <property type="term" value="F:prenyltransferase activity"/>
    <property type="evidence" value="ECO:0007669"/>
    <property type="project" value="InterPro"/>
</dbReference>
<dbReference type="InterPro" id="IPR000092">
    <property type="entry name" value="Polyprenyl_synt"/>
</dbReference>
<comment type="cofactor">
    <cofactor evidence="1">
        <name>Mg(2+)</name>
        <dbReference type="ChEBI" id="CHEBI:18420"/>
    </cofactor>
</comment>
<comment type="caution">
    <text evidence="8">The sequence shown here is derived from an EMBL/GenBank/DDBJ whole genome shotgun (WGS) entry which is preliminary data.</text>
</comment>
<dbReference type="STRING" id="109895.A0A507DPG1"/>
<evidence type="ECO:0000256" key="7">
    <source>
        <dbReference type="RuleBase" id="RU004466"/>
    </source>
</evidence>
<evidence type="ECO:0000313" key="9">
    <source>
        <dbReference type="Proteomes" id="UP000318582"/>
    </source>
</evidence>
<reference evidence="8 9" key="1">
    <citation type="journal article" date="2019" name="Sci. Rep.">
        <title>Comparative genomics of chytrid fungi reveal insights into the obligate biotrophic and pathogenic lifestyle of Synchytrium endobioticum.</title>
        <authorList>
            <person name="van de Vossenberg B.T.L.H."/>
            <person name="Warris S."/>
            <person name="Nguyen H.D.T."/>
            <person name="van Gent-Pelzer M.P.E."/>
            <person name="Joly D.L."/>
            <person name="van de Geest H.C."/>
            <person name="Bonants P.J.M."/>
            <person name="Smith D.S."/>
            <person name="Levesque C.A."/>
            <person name="van der Lee T.A.J."/>
        </authorList>
    </citation>
    <scope>NUCLEOTIDE SEQUENCE [LARGE SCALE GENOMIC DNA]</scope>
    <source>
        <strain evidence="8 9">CBS 809.83</strain>
    </source>
</reference>
<keyword evidence="6" id="KW-0414">Isoprene biosynthesis</keyword>
<dbReference type="EMBL" id="QEAQ01000228">
    <property type="protein sequence ID" value="TPX53376.1"/>
    <property type="molecule type" value="Genomic_DNA"/>
</dbReference>
<dbReference type="PANTHER" id="PTHR12001">
    <property type="entry name" value="GERANYLGERANYL PYROPHOSPHATE SYNTHASE"/>
    <property type="match status" value="1"/>
</dbReference>
<dbReference type="GO" id="GO:0006744">
    <property type="term" value="P:ubiquinone biosynthetic process"/>
    <property type="evidence" value="ECO:0007669"/>
    <property type="project" value="TreeGrafter"/>
</dbReference>
<dbReference type="SUPFAM" id="SSF48576">
    <property type="entry name" value="Terpenoid synthases"/>
    <property type="match status" value="1"/>
</dbReference>
<dbReference type="Pfam" id="PF00348">
    <property type="entry name" value="polyprenyl_synt"/>
    <property type="match status" value="1"/>
</dbReference>
<protein>
    <submittedName>
        <fullName evidence="8">Uncharacterized protein</fullName>
    </submittedName>
</protein>
<name>A0A507DPG1_9FUNG</name>
<dbReference type="CDD" id="cd00685">
    <property type="entry name" value="Trans_IPPS_HT"/>
    <property type="match status" value="1"/>
</dbReference>
<evidence type="ECO:0000256" key="5">
    <source>
        <dbReference type="ARBA" id="ARBA00022842"/>
    </source>
</evidence>
<dbReference type="AlphaFoldDB" id="A0A507DPG1"/>
<keyword evidence="4" id="KW-0479">Metal-binding</keyword>
<dbReference type="Gene3D" id="1.10.600.10">
    <property type="entry name" value="Farnesyl Diphosphate Synthase"/>
    <property type="match status" value="1"/>
</dbReference>
<dbReference type="GO" id="GO:0008299">
    <property type="term" value="P:isoprenoid biosynthetic process"/>
    <property type="evidence" value="ECO:0007669"/>
    <property type="project" value="UniProtKB-KW"/>
</dbReference>
<proteinExistence type="inferred from homology"/>
<keyword evidence="5" id="KW-0460">Magnesium</keyword>